<proteinExistence type="predicted"/>
<dbReference type="EMBL" id="BOMG01000026">
    <property type="protein sequence ID" value="GID53088.1"/>
    <property type="molecule type" value="Genomic_DNA"/>
</dbReference>
<gene>
    <name evidence="2" type="ORF">Aco03nite_014920</name>
</gene>
<evidence type="ECO:0000256" key="1">
    <source>
        <dbReference type="SAM" id="MobiDB-lite"/>
    </source>
</evidence>
<dbReference type="Proteomes" id="UP000612282">
    <property type="component" value="Unassembled WGS sequence"/>
</dbReference>
<sequence length="102" mass="10971">MRGLLIIAGMHEVNCQRLMCLLLMGTHAVWSISYQGSPVSVGKFAVSSSSSQVERVELKGKFDSEERPREVESRSQSTSRSGGGGRVHEADVTLSAFGSLSV</sequence>
<name>A0ABQ3X3V3_9ACTN</name>
<evidence type="ECO:0000313" key="2">
    <source>
        <dbReference type="EMBL" id="GID53088.1"/>
    </source>
</evidence>
<reference evidence="2 3" key="1">
    <citation type="submission" date="2021-01" db="EMBL/GenBank/DDBJ databases">
        <title>Whole genome shotgun sequence of Actinoplanes couchii NBRC 106145.</title>
        <authorList>
            <person name="Komaki H."/>
            <person name="Tamura T."/>
        </authorList>
    </citation>
    <scope>NUCLEOTIDE SEQUENCE [LARGE SCALE GENOMIC DNA]</scope>
    <source>
        <strain evidence="2 3">NBRC 106145</strain>
    </source>
</reference>
<feature type="region of interest" description="Disordered" evidence="1">
    <location>
        <begin position="57"/>
        <end position="90"/>
    </location>
</feature>
<keyword evidence="3" id="KW-1185">Reference proteome</keyword>
<organism evidence="2 3">
    <name type="scientific">Actinoplanes couchii</name>
    <dbReference type="NCBI Taxonomy" id="403638"/>
    <lineage>
        <taxon>Bacteria</taxon>
        <taxon>Bacillati</taxon>
        <taxon>Actinomycetota</taxon>
        <taxon>Actinomycetes</taxon>
        <taxon>Micromonosporales</taxon>
        <taxon>Micromonosporaceae</taxon>
        <taxon>Actinoplanes</taxon>
    </lineage>
</organism>
<feature type="compositionally biased region" description="Basic and acidic residues" evidence="1">
    <location>
        <begin position="57"/>
        <end position="73"/>
    </location>
</feature>
<evidence type="ECO:0008006" key="4">
    <source>
        <dbReference type="Google" id="ProtNLM"/>
    </source>
</evidence>
<accession>A0ABQ3X3V3</accession>
<comment type="caution">
    <text evidence="2">The sequence shown here is derived from an EMBL/GenBank/DDBJ whole genome shotgun (WGS) entry which is preliminary data.</text>
</comment>
<evidence type="ECO:0000313" key="3">
    <source>
        <dbReference type="Proteomes" id="UP000612282"/>
    </source>
</evidence>
<protein>
    <recommendedName>
        <fullName evidence="4">Secreted protein</fullName>
    </recommendedName>
</protein>